<evidence type="ECO:0000256" key="1">
    <source>
        <dbReference type="SAM" id="Phobius"/>
    </source>
</evidence>
<comment type="caution">
    <text evidence="2">The sequence shown here is derived from an EMBL/GenBank/DDBJ whole genome shotgun (WGS) entry which is preliminary data.</text>
</comment>
<keyword evidence="1" id="KW-0472">Membrane</keyword>
<reference evidence="2 3" key="1">
    <citation type="submission" date="2018-09" db="EMBL/GenBank/DDBJ databases">
        <title>Roseovarius spongiae sp. nov., isolated from a marine sponge.</title>
        <authorList>
            <person name="Zhuang L."/>
            <person name="Luo L."/>
        </authorList>
    </citation>
    <scope>NUCLEOTIDE SEQUENCE [LARGE SCALE GENOMIC DNA]</scope>
    <source>
        <strain evidence="2 3">HN-E21</strain>
    </source>
</reference>
<keyword evidence="1" id="KW-0812">Transmembrane</keyword>
<dbReference type="EMBL" id="RAPE01000001">
    <property type="protein sequence ID" value="RKF16577.1"/>
    <property type="molecule type" value="Genomic_DNA"/>
</dbReference>
<dbReference type="Proteomes" id="UP000281128">
    <property type="component" value="Unassembled WGS sequence"/>
</dbReference>
<dbReference type="RefSeq" id="WP_121163719.1">
    <property type="nucleotide sequence ID" value="NZ_RAPE01000001.1"/>
</dbReference>
<dbReference type="OrthoDB" id="7822309at2"/>
<accession>A0A3A8AXK1</accession>
<organism evidence="2 3">
    <name type="scientific">Roseovarius spongiae</name>
    <dbReference type="NCBI Taxonomy" id="2320272"/>
    <lineage>
        <taxon>Bacteria</taxon>
        <taxon>Pseudomonadati</taxon>
        <taxon>Pseudomonadota</taxon>
        <taxon>Alphaproteobacteria</taxon>
        <taxon>Rhodobacterales</taxon>
        <taxon>Roseobacteraceae</taxon>
        <taxon>Roseovarius</taxon>
    </lineage>
</organism>
<name>A0A3A8AXK1_9RHOB</name>
<proteinExistence type="predicted"/>
<evidence type="ECO:0008006" key="4">
    <source>
        <dbReference type="Google" id="ProtNLM"/>
    </source>
</evidence>
<feature type="transmembrane region" description="Helical" evidence="1">
    <location>
        <begin position="108"/>
        <end position="126"/>
    </location>
</feature>
<gene>
    <name evidence="2" type="ORF">D6850_03230</name>
</gene>
<sequence>MTALREYDRLEAPGLWRASPDAQRTDVIVSIGDATLTISDMRDRPLAHWSIPALSRANPGQRPAIYHPDGDPGETLELGTDEDDMIAALERLRSAVARRRPRPGRLRLLMMLGSILVVAALAAFWLPGAVREHAVSVVPGVKRAEIGRALEQEMQAVTGPPCHAPGGIGALAKLSARLPSGTGGDRLVVVRSGVTGAIGLPGGTILLGRALIEDHEEPDVVAGYIIAARMRMRAHDPLGRLLSHAGLVAAFRLLTTGHPGEEALRAYAQALLTSPPPPVSDELLLDGFRNWRVRATPYAYARDVSGETVLPLIEADPFRDEAPEPVLSDGDWLRLQGICGG</sequence>
<evidence type="ECO:0000313" key="2">
    <source>
        <dbReference type="EMBL" id="RKF16577.1"/>
    </source>
</evidence>
<keyword evidence="3" id="KW-1185">Reference proteome</keyword>
<keyword evidence="1" id="KW-1133">Transmembrane helix</keyword>
<protein>
    <recommendedName>
        <fullName evidence="4">Peptidase M48 Ste24p</fullName>
    </recommendedName>
</protein>
<evidence type="ECO:0000313" key="3">
    <source>
        <dbReference type="Proteomes" id="UP000281128"/>
    </source>
</evidence>
<dbReference type="AlphaFoldDB" id="A0A3A8AXK1"/>